<dbReference type="AlphaFoldDB" id="A0AAD7QFM9"/>
<gene>
    <name evidence="2" type="ORF">O6P43_003809</name>
</gene>
<proteinExistence type="predicted"/>
<dbReference type="InterPro" id="IPR036047">
    <property type="entry name" value="F-box-like_dom_sf"/>
</dbReference>
<dbReference type="PANTHER" id="PTHR34145">
    <property type="entry name" value="OS02G0105600 PROTEIN"/>
    <property type="match status" value="1"/>
</dbReference>
<keyword evidence="3" id="KW-1185">Reference proteome</keyword>
<dbReference type="KEGG" id="qsa:O6P43_003809"/>
<name>A0AAD7QFM9_QUISA</name>
<comment type="caution">
    <text evidence="2">The sequence shown here is derived from an EMBL/GenBank/DDBJ whole genome shotgun (WGS) entry which is preliminary data.</text>
</comment>
<organism evidence="2 3">
    <name type="scientific">Quillaja saponaria</name>
    <name type="common">Soap bark tree</name>
    <dbReference type="NCBI Taxonomy" id="32244"/>
    <lineage>
        <taxon>Eukaryota</taxon>
        <taxon>Viridiplantae</taxon>
        <taxon>Streptophyta</taxon>
        <taxon>Embryophyta</taxon>
        <taxon>Tracheophyta</taxon>
        <taxon>Spermatophyta</taxon>
        <taxon>Magnoliopsida</taxon>
        <taxon>eudicotyledons</taxon>
        <taxon>Gunneridae</taxon>
        <taxon>Pentapetalae</taxon>
        <taxon>rosids</taxon>
        <taxon>fabids</taxon>
        <taxon>Fabales</taxon>
        <taxon>Quillajaceae</taxon>
        <taxon>Quillaja</taxon>
    </lineage>
</organism>
<dbReference type="Proteomes" id="UP001163823">
    <property type="component" value="Chromosome 2"/>
</dbReference>
<evidence type="ECO:0000259" key="1">
    <source>
        <dbReference type="Pfam" id="PF00646"/>
    </source>
</evidence>
<dbReference type="InterPro" id="IPR032675">
    <property type="entry name" value="LRR_dom_sf"/>
</dbReference>
<dbReference type="EMBL" id="JARAOO010000002">
    <property type="protein sequence ID" value="KAJ7980548.1"/>
    <property type="molecule type" value="Genomic_DNA"/>
</dbReference>
<dbReference type="SUPFAM" id="SSF52047">
    <property type="entry name" value="RNI-like"/>
    <property type="match status" value="1"/>
</dbReference>
<reference evidence="2" key="1">
    <citation type="journal article" date="2023" name="Science">
        <title>Elucidation of the pathway for biosynthesis of saponin adjuvants from the soapbark tree.</title>
        <authorList>
            <person name="Reed J."/>
            <person name="Orme A."/>
            <person name="El-Demerdash A."/>
            <person name="Owen C."/>
            <person name="Martin L.B.B."/>
            <person name="Misra R.C."/>
            <person name="Kikuchi S."/>
            <person name="Rejzek M."/>
            <person name="Martin A.C."/>
            <person name="Harkess A."/>
            <person name="Leebens-Mack J."/>
            <person name="Louveau T."/>
            <person name="Stephenson M.J."/>
            <person name="Osbourn A."/>
        </authorList>
    </citation>
    <scope>NUCLEOTIDE SEQUENCE</scope>
    <source>
        <strain evidence="2">S10</strain>
    </source>
</reference>
<accession>A0AAD7QFM9</accession>
<dbReference type="InterPro" id="IPR053772">
    <property type="entry name" value="At1g61320/At1g61330-like"/>
</dbReference>
<evidence type="ECO:0000313" key="2">
    <source>
        <dbReference type="EMBL" id="KAJ7980548.1"/>
    </source>
</evidence>
<feature type="domain" description="F-box" evidence="1">
    <location>
        <begin position="11"/>
        <end position="50"/>
    </location>
</feature>
<dbReference type="InterPro" id="IPR001810">
    <property type="entry name" value="F-box_dom"/>
</dbReference>
<dbReference type="Gene3D" id="3.80.10.10">
    <property type="entry name" value="Ribonuclease Inhibitor"/>
    <property type="match status" value="1"/>
</dbReference>
<dbReference type="Pfam" id="PF00646">
    <property type="entry name" value="F-box"/>
    <property type="match status" value="1"/>
</dbReference>
<dbReference type="SUPFAM" id="SSF81383">
    <property type="entry name" value="F-box domain"/>
    <property type="match status" value="1"/>
</dbReference>
<protein>
    <submittedName>
        <fullName evidence="2">F-box domain containing protein</fullName>
    </submittedName>
</protein>
<sequence length="482" mass="56362">MIRFMAGVDRISDLPDHVIHHLMSLISTKDSTKFTALSKKFRYLWISFPVLDFDFSVFSTQTARDFDHHKFEKSQSFINYVRQSLQARQLVTSLQKLRFRFFVKTNRDFDWSETGIESLLDQLVDFSVKNNVQEFDLQLSIKYLDRDGDEEDEEPVHIKVKSNNFLEKLLSLESITILKLSGSSIDFMTENLIDISACNKSLRSLLLKGVKVSNTWLTQVDSGWFHMLEDLKFNRCEMPKSLNIANDKLKTLELNDCQGLDKVLVKEQADQLSRFNLFDCENLMEAEILAPNLFWFSYRCKLMMNPPIITSTKFVAEIKLCRKFISLDDAEWFYELRQFLGYFDHCKLLTLVCDVAQVVIFPRILILSEITPVMDMRQLKVILQKAPGNELLELVENLLWLVPHPETIAIVVGSKEKSIKFQYHPKPVDYKEDELCCWTRPLKCWRHHVKSILIENFGEADTKILGTYFEQNAIRLKKVSYN</sequence>
<dbReference type="PANTHER" id="PTHR34145:SF51">
    <property type="entry name" value="FBD DOMAIN-CONTAINING PROTEIN"/>
    <property type="match status" value="1"/>
</dbReference>
<evidence type="ECO:0000313" key="3">
    <source>
        <dbReference type="Proteomes" id="UP001163823"/>
    </source>
</evidence>